<evidence type="ECO:0000256" key="2">
    <source>
        <dbReference type="SAM" id="SignalP"/>
    </source>
</evidence>
<keyword evidence="4" id="KW-1185">Reference proteome</keyword>
<organism evidence="3 4">
    <name type="scientific">Nepenthes gracilis</name>
    <name type="common">Slender pitcher plant</name>
    <dbReference type="NCBI Taxonomy" id="150966"/>
    <lineage>
        <taxon>Eukaryota</taxon>
        <taxon>Viridiplantae</taxon>
        <taxon>Streptophyta</taxon>
        <taxon>Embryophyta</taxon>
        <taxon>Tracheophyta</taxon>
        <taxon>Spermatophyta</taxon>
        <taxon>Magnoliopsida</taxon>
        <taxon>eudicotyledons</taxon>
        <taxon>Gunneridae</taxon>
        <taxon>Pentapetalae</taxon>
        <taxon>Caryophyllales</taxon>
        <taxon>Nepenthaceae</taxon>
        <taxon>Nepenthes</taxon>
    </lineage>
</organism>
<dbReference type="Proteomes" id="UP001279734">
    <property type="component" value="Unassembled WGS sequence"/>
</dbReference>
<name>A0AAD3T5H9_NEPGR</name>
<evidence type="ECO:0000313" key="3">
    <source>
        <dbReference type="EMBL" id="GMH22759.1"/>
    </source>
</evidence>
<feature type="compositionally biased region" description="Low complexity" evidence="1">
    <location>
        <begin position="57"/>
        <end position="66"/>
    </location>
</feature>
<accession>A0AAD3T5H9</accession>
<feature type="region of interest" description="Disordered" evidence="1">
    <location>
        <begin position="162"/>
        <end position="200"/>
    </location>
</feature>
<feature type="compositionally biased region" description="Low complexity" evidence="1">
    <location>
        <begin position="111"/>
        <end position="120"/>
    </location>
</feature>
<dbReference type="PANTHER" id="PTHR37380:SF2">
    <property type="entry name" value="PROTEIN, PUTATIVE-RELATED"/>
    <property type="match status" value="1"/>
</dbReference>
<protein>
    <submittedName>
        <fullName evidence="3">Uncharacterized protein</fullName>
    </submittedName>
</protein>
<gene>
    <name evidence="3" type="ORF">Nepgr_024602</name>
</gene>
<feature type="region of interest" description="Disordered" evidence="1">
    <location>
        <begin position="108"/>
        <end position="145"/>
    </location>
</feature>
<feature type="region of interest" description="Disordered" evidence="1">
    <location>
        <begin position="216"/>
        <end position="311"/>
    </location>
</feature>
<evidence type="ECO:0000313" key="4">
    <source>
        <dbReference type="Proteomes" id="UP001279734"/>
    </source>
</evidence>
<proteinExistence type="predicted"/>
<feature type="compositionally biased region" description="Low complexity" evidence="1">
    <location>
        <begin position="219"/>
        <end position="228"/>
    </location>
</feature>
<keyword evidence="2" id="KW-0732">Signal</keyword>
<comment type="caution">
    <text evidence="3">The sequence shown here is derived from an EMBL/GenBank/DDBJ whole genome shotgun (WGS) entry which is preliminary data.</text>
</comment>
<feature type="compositionally biased region" description="Low complexity" evidence="1">
    <location>
        <begin position="165"/>
        <end position="174"/>
    </location>
</feature>
<evidence type="ECO:0000256" key="1">
    <source>
        <dbReference type="SAM" id="MobiDB-lite"/>
    </source>
</evidence>
<dbReference type="EMBL" id="BSYO01000025">
    <property type="protein sequence ID" value="GMH22759.1"/>
    <property type="molecule type" value="Genomic_DNA"/>
</dbReference>
<feature type="region of interest" description="Disordered" evidence="1">
    <location>
        <begin position="54"/>
        <end position="93"/>
    </location>
</feature>
<dbReference type="AlphaFoldDB" id="A0AAD3T5H9"/>
<feature type="chain" id="PRO_5042292327" evidence="2">
    <location>
        <begin position="24"/>
        <end position="311"/>
    </location>
</feature>
<feature type="signal peptide" evidence="2">
    <location>
        <begin position="1"/>
        <end position="23"/>
    </location>
</feature>
<sequence>MEVKTMVLVVLMLCLLVVGLVTCDGDPGTKSLGLLQRINGPRFLSAHIVYSQKHDVPVGPNPGHNLGPPPSTSTGGRSAGLPSGPNQIRPDMKGPRSLLAHLAYAQKHDVPVGPNPGHNLGPPPSTLTDRRSEGLPSGPNQIRLDLKGPRSLSAHLVYAQKHDVPVGPNPGHNLGPPPSTSTDRRSAGLPSGPNQIRLDMKGPRSLSAHLVYAQKHDVPVGPNPGHNLGPPPSTSTDRRSAGLPSGPNQIRPDMKEPRSLSAHLVYAQKLDVPVGPSPGHNLGPPPSTSTDGSNSLPKLDRKSRPISSIST</sequence>
<reference evidence="3" key="1">
    <citation type="submission" date="2023-05" db="EMBL/GenBank/DDBJ databases">
        <title>Nepenthes gracilis genome sequencing.</title>
        <authorList>
            <person name="Fukushima K."/>
        </authorList>
    </citation>
    <scope>NUCLEOTIDE SEQUENCE</scope>
    <source>
        <strain evidence="3">SING2019-196</strain>
    </source>
</reference>
<dbReference type="PANTHER" id="PTHR37380">
    <property type="entry name" value="CLE FAMILY OSCLE501 PROTEIN"/>
    <property type="match status" value="1"/>
</dbReference>